<evidence type="ECO:0000256" key="7">
    <source>
        <dbReference type="SAM" id="Phobius"/>
    </source>
</evidence>
<keyword evidence="3 7" id="KW-0812">Transmembrane</keyword>
<dbReference type="RefSeq" id="XP_005763362.1">
    <property type="nucleotide sequence ID" value="XM_005763305.1"/>
</dbReference>
<accession>A0A0D3II48</accession>
<dbReference type="AlphaFoldDB" id="A0A0D3II48"/>
<feature type="transmembrane region" description="Helical" evidence="7">
    <location>
        <begin position="78"/>
        <end position="101"/>
    </location>
</feature>
<organism evidence="8 9">
    <name type="scientific">Emiliania huxleyi (strain CCMP1516)</name>
    <dbReference type="NCBI Taxonomy" id="280463"/>
    <lineage>
        <taxon>Eukaryota</taxon>
        <taxon>Haptista</taxon>
        <taxon>Haptophyta</taxon>
        <taxon>Prymnesiophyceae</taxon>
        <taxon>Isochrysidales</taxon>
        <taxon>Noelaerhabdaceae</taxon>
        <taxon>Emiliania</taxon>
    </lineage>
</organism>
<comment type="subcellular location">
    <subcellularLocation>
        <location evidence="1">Membrane</location>
        <topology evidence="1">Multi-pass membrane protein</topology>
    </subcellularLocation>
</comment>
<evidence type="ECO:0000256" key="1">
    <source>
        <dbReference type="ARBA" id="ARBA00004141"/>
    </source>
</evidence>
<keyword evidence="4 7" id="KW-1133">Transmembrane helix</keyword>
<dbReference type="GeneID" id="17257103"/>
<dbReference type="InterPro" id="IPR004710">
    <property type="entry name" value="Bilac:Na_transpt"/>
</dbReference>
<feature type="transmembrane region" description="Helical" evidence="7">
    <location>
        <begin position="294"/>
        <end position="319"/>
    </location>
</feature>
<reference evidence="8" key="2">
    <citation type="submission" date="2024-10" db="UniProtKB">
        <authorList>
            <consortium name="EnsemblProtists"/>
        </authorList>
    </citation>
    <scope>IDENTIFICATION</scope>
</reference>
<dbReference type="Proteomes" id="UP000013827">
    <property type="component" value="Unassembled WGS sequence"/>
</dbReference>
<protein>
    <submittedName>
        <fullName evidence="8">Uncharacterized protein</fullName>
    </submittedName>
</protein>
<dbReference type="HOGENOM" id="CLU_720469_0_0_1"/>
<dbReference type="InterPro" id="IPR038770">
    <property type="entry name" value="Na+/solute_symporter_sf"/>
</dbReference>
<evidence type="ECO:0000256" key="6">
    <source>
        <dbReference type="SAM" id="MobiDB-lite"/>
    </source>
</evidence>
<comment type="similarity">
    <text evidence="2">Belongs to the bile acid:sodium symporter (BASS) (TC 2.A.28) family.</text>
</comment>
<keyword evidence="5 7" id="KW-0472">Membrane</keyword>
<dbReference type="GO" id="GO:0016020">
    <property type="term" value="C:membrane"/>
    <property type="evidence" value="ECO:0007669"/>
    <property type="project" value="UniProtKB-SubCell"/>
</dbReference>
<name>A0A0D3II48_EMIH1</name>
<dbReference type="EnsemblProtists" id="EOD10933">
    <property type="protein sequence ID" value="EOD10933"/>
    <property type="gene ID" value="EMIHUDRAFT_437762"/>
</dbReference>
<evidence type="ECO:0000256" key="2">
    <source>
        <dbReference type="ARBA" id="ARBA00006528"/>
    </source>
</evidence>
<feature type="transmembrane region" description="Helical" evidence="7">
    <location>
        <begin position="271"/>
        <end position="288"/>
    </location>
</feature>
<dbReference type="KEGG" id="ehx:EMIHUDRAFT_437762"/>
<proteinExistence type="inferred from homology"/>
<feature type="transmembrane region" description="Helical" evidence="7">
    <location>
        <begin position="113"/>
        <end position="136"/>
    </location>
</feature>
<feature type="transmembrane region" description="Helical" evidence="7">
    <location>
        <begin position="47"/>
        <end position="72"/>
    </location>
</feature>
<feature type="transmembrane region" description="Helical" evidence="7">
    <location>
        <begin position="186"/>
        <end position="204"/>
    </location>
</feature>
<dbReference type="PANTHER" id="PTHR10361">
    <property type="entry name" value="SODIUM-BILE ACID COTRANSPORTER"/>
    <property type="match status" value="1"/>
</dbReference>
<dbReference type="Pfam" id="PF01758">
    <property type="entry name" value="SBF"/>
    <property type="match status" value="1"/>
</dbReference>
<evidence type="ECO:0000256" key="4">
    <source>
        <dbReference type="ARBA" id="ARBA00022989"/>
    </source>
</evidence>
<sequence>MAPHESLPWWQLFSPADLPIAVIVLAIGFHTEAARIGAVLKDRQTRAAFCATLLTTLLIVPLIAISAVWIVPHVPPEGVIGILTVALLPGGPLANILAVAVGANSELNVTLTVAEMILSTALLPLGLLVVMPRVLGAEQVIRVPFSEMVHGIALVLGPMLTGVAASSLTRLEGLTAARRRVVKRRIFRLLLLLALLLAIAVRRLHTSGPPPLSAQLTELLRSAELPPDATLLAAPLFGVATVAWCCLLGWTMPAQPMPNRISICLEVGTRDLTIALVIALVGLPSLPAPQRAQVALAVLLAWATCNGGVALSGFLMCALSGPVCYADAGGGDGGGGGGARGADCEREEQEGEPDKLALRTSLLEGSGRKSDAEDGAGPTGATLV</sequence>
<evidence type="ECO:0000256" key="3">
    <source>
        <dbReference type="ARBA" id="ARBA00022692"/>
    </source>
</evidence>
<dbReference type="PANTHER" id="PTHR10361:SF28">
    <property type="entry name" value="P3 PROTEIN-RELATED"/>
    <property type="match status" value="1"/>
</dbReference>
<evidence type="ECO:0000313" key="8">
    <source>
        <dbReference type="EnsemblProtists" id="EOD10933"/>
    </source>
</evidence>
<evidence type="ECO:0000256" key="5">
    <source>
        <dbReference type="ARBA" id="ARBA00023136"/>
    </source>
</evidence>
<feature type="transmembrane region" description="Helical" evidence="7">
    <location>
        <begin position="20"/>
        <end position="40"/>
    </location>
</feature>
<feature type="transmembrane region" description="Helical" evidence="7">
    <location>
        <begin position="229"/>
        <end position="250"/>
    </location>
</feature>
<feature type="region of interest" description="Disordered" evidence="6">
    <location>
        <begin position="336"/>
        <end position="384"/>
    </location>
</feature>
<dbReference type="Gene3D" id="1.20.1530.20">
    <property type="match status" value="1"/>
</dbReference>
<keyword evidence="9" id="KW-1185">Reference proteome</keyword>
<reference evidence="9" key="1">
    <citation type="journal article" date="2013" name="Nature">
        <title>Pan genome of the phytoplankton Emiliania underpins its global distribution.</title>
        <authorList>
            <person name="Read B.A."/>
            <person name="Kegel J."/>
            <person name="Klute M.J."/>
            <person name="Kuo A."/>
            <person name="Lefebvre S.C."/>
            <person name="Maumus F."/>
            <person name="Mayer C."/>
            <person name="Miller J."/>
            <person name="Monier A."/>
            <person name="Salamov A."/>
            <person name="Young J."/>
            <person name="Aguilar M."/>
            <person name="Claverie J.M."/>
            <person name="Frickenhaus S."/>
            <person name="Gonzalez K."/>
            <person name="Herman E.K."/>
            <person name="Lin Y.C."/>
            <person name="Napier J."/>
            <person name="Ogata H."/>
            <person name="Sarno A.F."/>
            <person name="Shmutz J."/>
            <person name="Schroeder D."/>
            <person name="de Vargas C."/>
            <person name="Verret F."/>
            <person name="von Dassow P."/>
            <person name="Valentin K."/>
            <person name="Van de Peer Y."/>
            <person name="Wheeler G."/>
            <person name="Dacks J.B."/>
            <person name="Delwiche C.F."/>
            <person name="Dyhrman S.T."/>
            <person name="Glockner G."/>
            <person name="John U."/>
            <person name="Richards T."/>
            <person name="Worden A.Z."/>
            <person name="Zhang X."/>
            <person name="Grigoriev I.V."/>
            <person name="Allen A.E."/>
            <person name="Bidle K."/>
            <person name="Borodovsky M."/>
            <person name="Bowler C."/>
            <person name="Brownlee C."/>
            <person name="Cock J.M."/>
            <person name="Elias M."/>
            <person name="Gladyshev V.N."/>
            <person name="Groth M."/>
            <person name="Guda C."/>
            <person name="Hadaegh A."/>
            <person name="Iglesias-Rodriguez M.D."/>
            <person name="Jenkins J."/>
            <person name="Jones B.M."/>
            <person name="Lawson T."/>
            <person name="Leese F."/>
            <person name="Lindquist E."/>
            <person name="Lobanov A."/>
            <person name="Lomsadze A."/>
            <person name="Malik S.B."/>
            <person name="Marsh M.E."/>
            <person name="Mackinder L."/>
            <person name="Mock T."/>
            <person name="Mueller-Roeber B."/>
            <person name="Pagarete A."/>
            <person name="Parker M."/>
            <person name="Probert I."/>
            <person name="Quesneville H."/>
            <person name="Raines C."/>
            <person name="Rensing S.A."/>
            <person name="Riano-Pachon D.M."/>
            <person name="Richier S."/>
            <person name="Rokitta S."/>
            <person name="Shiraiwa Y."/>
            <person name="Soanes D.M."/>
            <person name="van der Giezen M."/>
            <person name="Wahlund T.M."/>
            <person name="Williams B."/>
            <person name="Wilson W."/>
            <person name="Wolfe G."/>
            <person name="Wurch L.L."/>
        </authorList>
    </citation>
    <scope>NUCLEOTIDE SEQUENCE</scope>
</reference>
<dbReference type="PaxDb" id="2903-EOD10933"/>
<evidence type="ECO:0000313" key="9">
    <source>
        <dbReference type="Proteomes" id="UP000013827"/>
    </source>
</evidence>
<dbReference type="InterPro" id="IPR002657">
    <property type="entry name" value="BilAc:Na_symport/Acr3"/>
</dbReference>
<feature type="transmembrane region" description="Helical" evidence="7">
    <location>
        <begin position="148"/>
        <end position="165"/>
    </location>
</feature>